<reference evidence="1 2" key="1">
    <citation type="submission" date="2019-12" db="EMBL/GenBank/DDBJ databases">
        <authorList>
            <person name="Li M."/>
        </authorList>
    </citation>
    <scope>NUCLEOTIDE SEQUENCE [LARGE SCALE GENOMIC DNA]</scope>
    <source>
        <strain evidence="1 2">GBMRC 2024</strain>
    </source>
</reference>
<evidence type="ECO:0000313" key="2">
    <source>
        <dbReference type="Proteomes" id="UP000477911"/>
    </source>
</evidence>
<organism evidence="1 2">
    <name type="scientific">Pseudooceanicola albus</name>
    <dbReference type="NCBI Taxonomy" id="2692189"/>
    <lineage>
        <taxon>Bacteria</taxon>
        <taxon>Pseudomonadati</taxon>
        <taxon>Pseudomonadota</taxon>
        <taxon>Alphaproteobacteria</taxon>
        <taxon>Rhodobacterales</taxon>
        <taxon>Paracoccaceae</taxon>
        <taxon>Pseudooceanicola</taxon>
    </lineage>
</organism>
<dbReference type="EMBL" id="WUMU01000022">
    <property type="protein sequence ID" value="MXN19851.1"/>
    <property type="molecule type" value="Genomic_DNA"/>
</dbReference>
<protein>
    <submittedName>
        <fullName evidence="1">Uncharacterized protein</fullName>
    </submittedName>
</protein>
<keyword evidence="2" id="KW-1185">Reference proteome</keyword>
<accession>A0A6L7G705</accession>
<dbReference type="Proteomes" id="UP000477911">
    <property type="component" value="Unassembled WGS sequence"/>
</dbReference>
<dbReference type="RefSeq" id="WP_160895979.1">
    <property type="nucleotide sequence ID" value="NZ_WUMU01000022.1"/>
</dbReference>
<evidence type="ECO:0000313" key="1">
    <source>
        <dbReference type="EMBL" id="MXN19851.1"/>
    </source>
</evidence>
<name>A0A6L7G705_9RHOB</name>
<dbReference type="AlphaFoldDB" id="A0A6L7G705"/>
<gene>
    <name evidence="1" type="ORF">GR170_18615</name>
</gene>
<sequence>MESFVILGPVGHFCWFTALRAARDWGQAFRRIPYRQFFYRIRYFSLILFRTAVGEAMNLQNKGEISAVQALSRAAASQRLVDFIA</sequence>
<proteinExistence type="predicted"/>
<comment type="caution">
    <text evidence="1">The sequence shown here is derived from an EMBL/GenBank/DDBJ whole genome shotgun (WGS) entry which is preliminary data.</text>
</comment>